<dbReference type="EMBL" id="UOFV01000218">
    <property type="protein sequence ID" value="VAX00621.1"/>
    <property type="molecule type" value="Genomic_DNA"/>
</dbReference>
<name>A0A3B1AG23_9ZZZZ</name>
<accession>A0A3B1AG23</accession>
<reference evidence="2" key="1">
    <citation type="submission" date="2018-06" db="EMBL/GenBank/DDBJ databases">
        <authorList>
            <person name="Zhirakovskaya E."/>
        </authorList>
    </citation>
    <scope>NUCLEOTIDE SEQUENCE</scope>
</reference>
<evidence type="ECO:0000256" key="1">
    <source>
        <dbReference type="SAM" id="MobiDB-lite"/>
    </source>
</evidence>
<proteinExistence type="predicted"/>
<organism evidence="2">
    <name type="scientific">hydrothermal vent metagenome</name>
    <dbReference type="NCBI Taxonomy" id="652676"/>
    <lineage>
        <taxon>unclassified sequences</taxon>
        <taxon>metagenomes</taxon>
        <taxon>ecological metagenomes</taxon>
    </lineage>
</organism>
<feature type="compositionally biased region" description="Acidic residues" evidence="1">
    <location>
        <begin position="53"/>
        <end position="63"/>
    </location>
</feature>
<dbReference type="AlphaFoldDB" id="A0A3B1AG23"/>
<gene>
    <name evidence="2" type="ORF">MNBD_GAMMA19-290</name>
</gene>
<sequence length="63" mass="7118">MSNKSGVELTDEEKLLKEKAKQLLKKNKTPAYTPDDEGGVMSGPLSKEKMEQQAEEEDEQYSK</sequence>
<evidence type="ECO:0000313" key="2">
    <source>
        <dbReference type="EMBL" id="VAX00621.1"/>
    </source>
</evidence>
<feature type="region of interest" description="Disordered" evidence="1">
    <location>
        <begin position="20"/>
        <end position="63"/>
    </location>
</feature>
<protein>
    <submittedName>
        <fullName evidence="2">Uncharacterized protein</fullName>
    </submittedName>
</protein>